<keyword evidence="3" id="KW-1185">Reference proteome</keyword>
<accession>A0A2V4N1R1</accession>
<evidence type="ECO:0000313" key="3">
    <source>
        <dbReference type="Proteomes" id="UP000248039"/>
    </source>
</evidence>
<organism evidence="2 3">
    <name type="scientific">Streptomyces tateyamensis</name>
    <dbReference type="NCBI Taxonomy" id="565073"/>
    <lineage>
        <taxon>Bacteria</taxon>
        <taxon>Bacillati</taxon>
        <taxon>Actinomycetota</taxon>
        <taxon>Actinomycetes</taxon>
        <taxon>Kitasatosporales</taxon>
        <taxon>Streptomycetaceae</taxon>
        <taxon>Streptomyces</taxon>
    </lineage>
</organism>
<feature type="region of interest" description="Disordered" evidence="1">
    <location>
        <begin position="64"/>
        <end position="99"/>
    </location>
</feature>
<dbReference type="EMBL" id="PYBW01000131">
    <property type="protein sequence ID" value="PYC69146.1"/>
    <property type="molecule type" value="Genomic_DNA"/>
</dbReference>
<name>A0A2V4N1R1_9ACTN</name>
<reference evidence="2 3" key="1">
    <citation type="submission" date="2018-03" db="EMBL/GenBank/DDBJ databases">
        <title>Bioinformatic expansion and discovery of thiopeptide antibiotics.</title>
        <authorList>
            <person name="Schwalen C.J."/>
            <person name="Hudson G.A."/>
            <person name="Mitchell D.A."/>
        </authorList>
    </citation>
    <scope>NUCLEOTIDE SEQUENCE [LARGE SCALE GENOMIC DNA]</scope>
    <source>
        <strain evidence="2 3">ATCC 21389</strain>
    </source>
</reference>
<dbReference type="RefSeq" id="WP_110672771.1">
    <property type="nucleotide sequence ID" value="NZ_PYBW01000131.1"/>
</dbReference>
<sequence length="99" mass="10676">MRLVFQCTVCGVLYLPPEGLAWSDGRAASPLWCNRHHVAAAARGITENPAAVALALAAARLRTGVPQAEEQPPRPDVRPSRPARTRRVSRAATGRSKLK</sequence>
<gene>
    <name evidence="2" type="ORF">C7C46_28260</name>
</gene>
<protein>
    <submittedName>
        <fullName evidence="2">Uncharacterized protein</fullName>
    </submittedName>
</protein>
<comment type="caution">
    <text evidence="2">The sequence shown here is derived from an EMBL/GenBank/DDBJ whole genome shotgun (WGS) entry which is preliminary data.</text>
</comment>
<evidence type="ECO:0000256" key="1">
    <source>
        <dbReference type="SAM" id="MobiDB-lite"/>
    </source>
</evidence>
<evidence type="ECO:0000313" key="2">
    <source>
        <dbReference type="EMBL" id="PYC69146.1"/>
    </source>
</evidence>
<proteinExistence type="predicted"/>
<dbReference type="OrthoDB" id="4333986at2"/>
<dbReference type="Proteomes" id="UP000248039">
    <property type="component" value="Unassembled WGS sequence"/>
</dbReference>
<dbReference type="AlphaFoldDB" id="A0A2V4N1R1"/>